<dbReference type="EMBL" id="CZDF01000148">
    <property type="protein sequence ID" value="CUR32118.1"/>
    <property type="molecule type" value="Genomic_DNA"/>
</dbReference>
<organism evidence="1 2">
    <name type="scientific">Planktothrix tepida PCC 9214</name>
    <dbReference type="NCBI Taxonomy" id="671072"/>
    <lineage>
        <taxon>Bacteria</taxon>
        <taxon>Bacillati</taxon>
        <taxon>Cyanobacteriota</taxon>
        <taxon>Cyanophyceae</taxon>
        <taxon>Oscillatoriophycideae</taxon>
        <taxon>Oscillatoriales</taxon>
        <taxon>Microcoleaceae</taxon>
        <taxon>Planktothrix</taxon>
    </lineage>
</organism>
<evidence type="ECO:0008006" key="3">
    <source>
        <dbReference type="Google" id="ProtNLM"/>
    </source>
</evidence>
<gene>
    <name evidence="1" type="ORF">PL9214430090</name>
</gene>
<sequence>MKVIVYVEGKSDKLAMESLLKDLIENQQFQGITIQFFAAKGSDNQRGGDAKKELLEVIPKKAINVLKNNPDSIVAVIPDLYPPNKGFPHKTYQELKAGIIAKFNQELTQKGLNDQRLIERFKVFCFKYDLETLVLASETQLKTRLGLRKDQNFPISWTIPVEDQNHDQPPSRIVERLFKEYNKTYQKTVDSTLILGKANYQDLAERCPQCFKPFVEFLENLSLPQEDL</sequence>
<dbReference type="AlphaFoldDB" id="A0A1J1LIS1"/>
<dbReference type="Proteomes" id="UP000184315">
    <property type="component" value="Unassembled WGS sequence"/>
</dbReference>
<dbReference type="OrthoDB" id="450569at2"/>
<dbReference type="STRING" id="671072.PL9214430090"/>
<evidence type="ECO:0000313" key="1">
    <source>
        <dbReference type="EMBL" id="CUR32118.1"/>
    </source>
</evidence>
<protein>
    <recommendedName>
        <fullName evidence="3">DUF4276 family protein</fullName>
    </recommendedName>
</protein>
<dbReference type="InterPro" id="IPR025455">
    <property type="entry name" value="DUF4276"/>
</dbReference>
<dbReference type="RefSeq" id="WP_072718875.1">
    <property type="nucleotide sequence ID" value="NZ_LN889796.1"/>
</dbReference>
<reference evidence="2" key="1">
    <citation type="submission" date="2015-10" db="EMBL/GenBank/DDBJ databases">
        <authorList>
            <person name="Regsiter A."/>
            <person name="william w."/>
        </authorList>
    </citation>
    <scope>NUCLEOTIDE SEQUENCE [LARGE SCALE GENOMIC DNA]</scope>
</reference>
<dbReference type="Pfam" id="PF14103">
    <property type="entry name" value="DUF4276"/>
    <property type="match status" value="1"/>
</dbReference>
<keyword evidence="2" id="KW-1185">Reference proteome</keyword>
<evidence type="ECO:0000313" key="2">
    <source>
        <dbReference type="Proteomes" id="UP000184315"/>
    </source>
</evidence>
<proteinExistence type="predicted"/>
<accession>A0A1J1LIS1</accession>
<name>A0A1J1LIS1_9CYAN</name>